<dbReference type="PROSITE" id="PS00725">
    <property type="entry name" value="GERMIN"/>
    <property type="match status" value="1"/>
</dbReference>
<dbReference type="InterPro" id="IPR011051">
    <property type="entry name" value="RmlC_Cupin_sf"/>
</dbReference>
<name>A0A268EPT2_9BACL</name>
<evidence type="ECO:0000313" key="4">
    <source>
        <dbReference type="Proteomes" id="UP000215596"/>
    </source>
</evidence>
<dbReference type="InterPro" id="IPR006045">
    <property type="entry name" value="Cupin_1"/>
</dbReference>
<dbReference type="Pfam" id="PF00190">
    <property type="entry name" value="Cupin_1"/>
    <property type="match status" value="1"/>
</dbReference>
<sequence length="172" mass="19175">MTRHRYDLRSQASSLRGRGYAHLSSGQLPHMESICVSEVHLEPGGHLPPHSHPDAGELCYLLSGEISYALADPSAQNPHIYLLQPGQAAYAPPGWYHWLTPLTPSTKLLLIYNQDRPHQQELLPWRSGEIYPVMEQAANQAANQTTQLKSGQNAVSPSPPWLANQRKTTINR</sequence>
<dbReference type="SUPFAM" id="SSF51182">
    <property type="entry name" value="RmlC-like cupins"/>
    <property type="match status" value="1"/>
</dbReference>
<dbReference type="AlphaFoldDB" id="A0A268EPT2"/>
<evidence type="ECO:0000256" key="1">
    <source>
        <dbReference type="SAM" id="MobiDB-lite"/>
    </source>
</evidence>
<protein>
    <recommendedName>
        <fullName evidence="2">Cupin type-1 domain-containing protein</fullName>
    </recommendedName>
</protein>
<dbReference type="GO" id="GO:0030145">
    <property type="term" value="F:manganese ion binding"/>
    <property type="evidence" value="ECO:0007669"/>
    <property type="project" value="InterPro"/>
</dbReference>
<accession>A0A268EPT2</accession>
<feature type="domain" description="Cupin type-1" evidence="2">
    <location>
        <begin position="6"/>
        <end position="139"/>
    </location>
</feature>
<dbReference type="RefSeq" id="WP_095266210.1">
    <property type="nucleotide sequence ID" value="NZ_NPBY01000047.1"/>
</dbReference>
<dbReference type="InterPro" id="IPR019780">
    <property type="entry name" value="Germin_Mn-BS"/>
</dbReference>
<dbReference type="InterPro" id="IPR014710">
    <property type="entry name" value="RmlC-like_jellyroll"/>
</dbReference>
<comment type="caution">
    <text evidence="3">The sequence shown here is derived from an EMBL/GenBank/DDBJ whole genome shotgun (WGS) entry which is preliminary data.</text>
</comment>
<proteinExistence type="predicted"/>
<organism evidence="3 4">
    <name type="scientific">Paenibacillus campinasensis</name>
    <dbReference type="NCBI Taxonomy" id="66347"/>
    <lineage>
        <taxon>Bacteria</taxon>
        <taxon>Bacillati</taxon>
        <taxon>Bacillota</taxon>
        <taxon>Bacilli</taxon>
        <taxon>Bacillales</taxon>
        <taxon>Paenibacillaceae</taxon>
        <taxon>Paenibacillus</taxon>
    </lineage>
</organism>
<gene>
    <name evidence="3" type="ORF">CHH67_16000</name>
</gene>
<feature type="region of interest" description="Disordered" evidence="1">
    <location>
        <begin position="141"/>
        <end position="172"/>
    </location>
</feature>
<dbReference type="SMART" id="SM00835">
    <property type="entry name" value="Cupin_1"/>
    <property type="match status" value="1"/>
</dbReference>
<dbReference type="OrthoDB" id="2648023at2"/>
<dbReference type="Gene3D" id="2.60.120.10">
    <property type="entry name" value="Jelly Rolls"/>
    <property type="match status" value="1"/>
</dbReference>
<reference evidence="3 4" key="1">
    <citation type="submission" date="2017-07" db="EMBL/GenBank/DDBJ databases">
        <title>Isolation and whole genome analysis of endospore-forming bacteria from heroin.</title>
        <authorList>
            <person name="Kalinowski J."/>
            <person name="Ahrens B."/>
            <person name="Al-Dilaimi A."/>
            <person name="Winkler A."/>
            <person name="Wibberg D."/>
            <person name="Schleenbecker U."/>
            <person name="Ruckert C."/>
            <person name="Wolfel R."/>
            <person name="Grass G."/>
        </authorList>
    </citation>
    <scope>NUCLEOTIDE SEQUENCE [LARGE SCALE GENOMIC DNA]</scope>
    <source>
        <strain evidence="3 4">7537-G1</strain>
    </source>
</reference>
<dbReference type="EMBL" id="NPBY01000047">
    <property type="protein sequence ID" value="PAD75125.1"/>
    <property type="molecule type" value="Genomic_DNA"/>
</dbReference>
<evidence type="ECO:0000313" key="3">
    <source>
        <dbReference type="EMBL" id="PAD75125.1"/>
    </source>
</evidence>
<dbReference type="Proteomes" id="UP000215596">
    <property type="component" value="Unassembled WGS sequence"/>
</dbReference>
<evidence type="ECO:0000259" key="2">
    <source>
        <dbReference type="SMART" id="SM00835"/>
    </source>
</evidence>